<protein>
    <submittedName>
        <fullName evidence="2">Uncharacterized protein</fullName>
    </submittedName>
</protein>
<sequence length="98" mass="10705">MKPVFVTNLGASARNERLMTVLGVRETRESNGHIDGWINHNGGINPEMKALMAAAWCFLIRIILVLACAVTVSFIKFQNGALTMKAQRSASCPCQSLI</sequence>
<evidence type="ECO:0000313" key="2">
    <source>
        <dbReference type="EMBL" id="MDT6990343.1"/>
    </source>
</evidence>
<accession>A0AAW8VUE0</accession>
<keyword evidence="1" id="KW-1133">Transmembrane helix</keyword>
<comment type="caution">
    <text evidence="2">The sequence shown here is derived from an EMBL/GenBank/DDBJ whole genome shotgun (WGS) entry which is preliminary data.</text>
</comment>
<evidence type="ECO:0000256" key="1">
    <source>
        <dbReference type="SAM" id="Phobius"/>
    </source>
</evidence>
<organism evidence="2 3">
    <name type="scientific">Lactiplantibacillus pentosus</name>
    <name type="common">Lactobacillus pentosus</name>
    <dbReference type="NCBI Taxonomy" id="1589"/>
    <lineage>
        <taxon>Bacteria</taxon>
        <taxon>Bacillati</taxon>
        <taxon>Bacillota</taxon>
        <taxon>Bacilli</taxon>
        <taxon>Lactobacillales</taxon>
        <taxon>Lactobacillaceae</taxon>
        <taxon>Lactiplantibacillus</taxon>
    </lineage>
</organism>
<proteinExistence type="predicted"/>
<dbReference type="AlphaFoldDB" id="A0AAW8VUE0"/>
<gene>
    <name evidence="2" type="ORF">RI536_09510</name>
</gene>
<dbReference type="RefSeq" id="WP_260199414.1">
    <property type="nucleotide sequence ID" value="NZ_JAVLAQ010000001.1"/>
</dbReference>
<name>A0AAW8VUE0_LACPE</name>
<dbReference type="EMBL" id="JAVLAQ010000001">
    <property type="protein sequence ID" value="MDT6990343.1"/>
    <property type="molecule type" value="Genomic_DNA"/>
</dbReference>
<dbReference type="Proteomes" id="UP001267003">
    <property type="component" value="Unassembled WGS sequence"/>
</dbReference>
<keyword evidence="1" id="KW-0472">Membrane</keyword>
<reference evidence="2" key="1">
    <citation type="submission" date="2023-08" db="EMBL/GenBank/DDBJ databases">
        <authorList>
            <person name="Page C.A."/>
            <person name="Perez-Diaz I.M."/>
        </authorList>
    </citation>
    <scope>NUCLEOTIDE SEQUENCE</scope>
    <source>
        <strain evidence="2">7.8.46</strain>
    </source>
</reference>
<evidence type="ECO:0000313" key="3">
    <source>
        <dbReference type="Proteomes" id="UP001267003"/>
    </source>
</evidence>
<keyword evidence="1" id="KW-0812">Transmembrane</keyword>
<feature type="transmembrane region" description="Helical" evidence="1">
    <location>
        <begin position="53"/>
        <end position="75"/>
    </location>
</feature>